<dbReference type="SUPFAM" id="SSF51735">
    <property type="entry name" value="NAD(P)-binding Rossmann-fold domains"/>
    <property type="match status" value="1"/>
</dbReference>
<keyword evidence="2" id="KW-0521">NADP</keyword>
<keyword evidence="3" id="KW-0560">Oxidoreductase</keyword>
<dbReference type="Proteomes" id="UP000824469">
    <property type="component" value="Unassembled WGS sequence"/>
</dbReference>
<evidence type="ECO:0000313" key="4">
    <source>
        <dbReference type="EMBL" id="KAH9315952.1"/>
    </source>
</evidence>
<protein>
    <submittedName>
        <fullName evidence="4">Uncharacterized protein</fullName>
    </submittedName>
</protein>
<dbReference type="AlphaFoldDB" id="A0AA38LD14"/>
<dbReference type="InterPro" id="IPR036291">
    <property type="entry name" value="NAD(P)-bd_dom_sf"/>
</dbReference>
<sequence>DDPNSRNISQPNYESSKVCFEINYYGKKRMIEALLPLFRSSLGGARIVNVSSEGGLIQ</sequence>
<name>A0AA38LD14_TAXCH</name>
<feature type="non-terminal residue" evidence="4">
    <location>
        <position position="1"/>
    </location>
</feature>
<comment type="caution">
    <text evidence="4">The sequence shown here is derived from an EMBL/GenBank/DDBJ whole genome shotgun (WGS) entry which is preliminary data.</text>
</comment>
<evidence type="ECO:0000313" key="5">
    <source>
        <dbReference type="Proteomes" id="UP000824469"/>
    </source>
</evidence>
<evidence type="ECO:0000256" key="1">
    <source>
        <dbReference type="ARBA" id="ARBA00006484"/>
    </source>
</evidence>
<evidence type="ECO:0000256" key="2">
    <source>
        <dbReference type="ARBA" id="ARBA00022857"/>
    </source>
</evidence>
<keyword evidence="5" id="KW-1185">Reference proteome</keyword>
<dbReference type="Gene3D" id="3.40.50.720">
    <property type="entry name" value="NAD(P)-binding Rossmann-like Domain"/>
    <property type="match status" value="1"/>
</dbReference>
<accession>A0AA38LD14</accession>
<proteinExistence type="inferred from homology"/>
<gene>
    <name evidence="4" type="ORF">KI387_024579</name>
</gene>
<dbReference type="PANTHER" id="PTHR43490">
    <property type="entry name" value="(+)-NEOMENTHOL DEHYDROGENASE"/>
    <property type="match status" value="1"/>
</dbReference>
<reference evidence="4 5" key="1">
    <citation type="journal article" date="2021" name="Nat. Plants">
        <title>The Taxus genome provides insights into paclitaxel biosynthesis.</title>
        <authorList>
            <person name="Xiong X."/>
            <person name="Gou J."/>
            <person name="Liao Q."/>
            <person name="Li Y."/>
            <person name="Zhou Q."/>
            <person name="Bi G."/>
            <person name="Li C."/>
            <person name="Du R."/>
            <person name="Wang X."/>
            <person name="Sun T."/>
            <person name="Guo L."/>
            <person name="Liang H."/>
            <person name="Lu P."/>
            <person name="Wu Y."/>
            <person name="Zhang Z."/>
            <person name="Ro D.K."/>
            <person name="Shang Y."/>
            <person name="Huang S."/>
            <person name="Yan J."/>
        </authorList>
    </citation>
    <scope>NUCLEOTIDE SEQUENCE [LARGE SCALE GENOMIC DNA]</scope>
    <source>
        <strain evidence="4">Ta-2019</strain>
    </source>
</reference>
<evidence type="ECO:0000256" key="3">
    <source>
        <dbReference type="ARBA" id="ARBA00023002"/>
    </source>
</evidence>
<dbReference type="EMBL" id="JAHRHJ020000005">
    <property type="protein sequence ID" value="KAH9315952.1"/>
    <property type="molecule type" value="Genomic_DNA"/>
</dbReference>
<feature type="non-terminal residue" evidence="4">
    <location>
        <position position="58"/>
    </location>
</feature>
<organism evidence="4 5">
    <name type="scientific">Taxus chinensis</name>
    <name type="common">Chinese yew</name>
    <name type="synonym">Taxus wallichiana var. chinensis</name>
    <dbReference type="NCBI Taxonomy" id="29808"/>
    <lineage>
        <taxon>Eukaryota</taxon>
        <taxon>Viridiplantae</taxon>
        <taxon>Streptophyta</taxon>
        <taxon>Embryophyta</taxon>
        <taxon>Tracheophyta</taxon>
        <taxon>Spermatophyta</taxon>
        <taxon>Pinopsida</taxon>
        <taxon>Pinidae</taxon>
        <taxon>Conifers II</taxon>
        <taxon>Cupressales</taxon>
        <taxon>Taxaceae</taxon>
        <taxon>Taxus</taxon>
    </lineage>
</organism>
<comment type="similarity">
    <text evidence="1">Belongs to the short-chain dehydrogenases/reductases (SDR) family.</text>
</comment>
<dbReference type="PANTHER" id="PTHR43490:SF99">
    <property type="entry name" value="SHORT-CHAIN DEHYDROGENASE_REDUCTASE"/>
    <property type="match status" value="1"/>
</dbReference>
<dbReference type="GO" id="GO:0016020">
    <property type="term" value="C:membrane"/>
    <property type="evidence" value="ECO:0007669"/>
    <property type="project" value="TreeGrafter"/>
</dbReference>
<dbReference type="GO" id="GO:0016491">
    <property type="term" value="F:oxidoreductase activity"/>
    <property type="evidence" value="ECO:0007669"/>
    <property type="project" value="UniProtKB-KW"/>
</dbReference>